<evidence type="ECO:0000313" key="10">
    <source>
        <dbReference type="Proteomes" id="UP000326924"/>
    </source>
</evidence>
<dbReference type="PROSITE" id="PS50088">
    <property type="entry name" value="ANK_REPEAT"/>
    <property type="match status" value="2"/>
</dbReference>
<dbReference type="FunFam" id="3.40.50.40:FF:000001">
    <property type="entry name" value="L-asparaginase 1"/>
    <property type="match status" value="1"/>
</dbReference>
<comment type="similarity">
    <text evidence="5">In the N-terminal section; belongs to the asparaginase 1 family.</text>
</comment>
<dbReference type="GO" id="GO:0009066">
    <property type="term" value="P:aspartate family amino acid metabolic process"/>
    <property type="evidence" value="ECO:0007669"/>
    <property type="project" value="UniProtKB-ARBA"/>
</dbReference>
<protein>
    <recommendedName>
        <fullName evidence="1">asparaginase</fullName>
        <ecNumber evidence="1">3.5.1.1</ecNumber>
    </recommendedName>
</protein>
<evidence type="ECO:0000256" key="4">
    <source>
        <dbReference type="ARBA" id="ARBA00023043"/>
    </source>
</evidence>
<accession>A0A5J5F714</accession>
<organism evidence="9 10">
    <name type="scientific">Sphaerosporella brunnea</name>
    <dbReference type="NCBI Taxonomy" id="1250544"/>
    <lineage>
        <taxon>Eukaryota</taxon>
        <taxon>Fungi</taxon>
        <taxon>Dikarya</taxon>
        <taxon>Ascomycota</taxon>
        <taxon>Pezizomycotina</taxon>
        <taxon>Pezizomycetes</taxon>
        <taxon>Pezizales</taxon>
        <taxon>Pyronemataceae</taxon>
        <taxon>Sphaerosporella</taxon>
    </lineage>
</organism>
<dbReference type="InParanoid" id="A0A5J5F714"/>
<dbReference type="InterPro" id="IPR040919">
    <property type="entry name" value="Asparaginase_C"/>
</dbReference>
<name>A0A5J5F714_9PEZI</name>
<evidence type="ECO:0000259" key="8">
    <source>
        <dbReference type="Pfam" id="PF17763"/>
    </source>
</evidence>
<dbReference type="Gene3D" id="1.25.40.20">
    <property type="entry name" value="Ankyrin repeat-containing domain"/>
    <property type="match status" value="1"/>
</dbReference>
<dbReference type="InterPro" id="IPR006034">
    <property type="entry name" value="Asparaginase/glutaminase-like"/>
</dbReference>
<dbReference type="CDD" id="cd08963">
    <property type="entry name" value="L-asparaginase_I"/>
    <property type="match status" value="1"/>
</dbReference>
<dbReference type="InterPro" id="IPR037152">
    <property type="entry name" value="L-asparaginase_N_sf"/>
</dbReference>
<evidence type="ECO:0000256" key="6">
    <source>
        <dbReference type="PROSITE-ProRule" id="PRU00023"/>
    </source>
</evidence>
<dbReference type="PRINTS" id="PR00139">
    <property type="entry name" value="ASNGLNASE"/>
</dbReference>
<dbReference type="SMART" id="SM00870">
    <property type="entry name" value="Asparaginase"/>
    <property type="match status" value="1"/>
</dbReference>
<keyword evidence="4 6" id="KW-0040">ANK repeat</keyword>
<dbReference type="SMART" id="SM00248">
    <property type="entry name" value="ANK"/>
    <property type="match status" value="2"/>
</dbReference>
<dbReference type="InterPro" id="IPR036152">
    <property type="entry name" value="Asp/glu_Ase-like_sf"/>
</dbReference>
<dbReference type="PIRSF" id="PIRSF001220">
    <property type="entry name" value="L-ASNase_gatD"/>
    <property type="match status" value="1"/>
</dbReference>
<dbReference type="AlphaFoldDB" id="A0A5J5F714"/>
<gene>
    <name evidence="9" type="ORF">FN846DRAFT_933593</name>
</gene>
<dbReference type="PANTHER" id="PTHR11707">
    <property type="entry name" value="L-ASPARAGINASE"/>
    <property type="match status" value="1"/>
</dbReference>
<dbReference type="GO" id="GO:0004067">
    <property type="term" value="F:asparaginase activity"/>
    <property type="evidence" value="ECO:0007669"/>
    <property type="project" value="UniProtKB-UniRule"/>
</dbReference>
<dbReference type="InterPro" id="IPR027473">
    <property type="entry name" value="L-asparaginase_C"/>
</dbReference>
<dbReference type="InterPro" id="IPR002110">
    <property type="entry name" value="Ankyrin_rpt"/>
</dbReference>
<dbReference type="Pfam" id="PF17763">
    <property type="entry name" value="Asparaginase_C"/>
    <property type="match status" value="1"/>
</dbReference>
<sequence>MSPPAEFYNGFHSNITTATPSPTASQYNLALQDDSVAVDGFPESRVLIIMTGGTICMRRSENGYVPAKGFMDACLKPRPSFNDSSPMKQVPVIQEDGSVFMTNTLRTPPSKHSRRIRYANLEFNPLLDSSSINAKGWAKIAKAIERNYQLFDSFVILHGTDSLAYTSSALSFMINNLGKPVILTGSQAPMTELHSDATDNLLGSLIIAGHYMIPEVCLFFNHKLFRGNRATKSNAHDFAAFTSPNHPPLAKVGISTSVNWPVVQRPSRISPFSIQIDLNTSHVACLRIFPGILPQMVRGVLQLPGLKGLILETFGSGNAPEDGELIDVLREGIQQGIVIVNVTQCQVGTVSPLYATATALAKAGIVFGLDMTTEAALTKLSCLLANPNLSVSEIRRLMSKSLKGELTEDSEMHFSHPFSDLPPVLSALSALGYAIQDQNLQDIHIILKESNQFLLNQFDYSGNTPLHLAAISPNLEILRDFLSQGASVHLRNRDGRTPLFLAADSGRLDNVVLLAESGAHLHAEEKEMAAVLKKRAAEAGDKFKQEAWRIAGA</sequence>
<evidence type="ECO:0000256" key="5">
    <source>
        <dbReference type="ARBA" id="ARBA00061199"/>
    </source>
</evidence>
<dbReference type="SFLD" id="SFLDS00057">
    <property type="entry name" value="Glutaminase/Asparaginase"/>
    <property type="match status" value="1"/>
</dbReference>
<feature type="repeat" description="ANK" evidence="6">
    <location>
        <begin position="494"/>
        <end position="526"/>
    </location>
</feature>
<dbReference type="Pfam" id="PF12796">
    <property type="entry name" value="Ank_2"/>
    <property type="match status" value="1"/>
</dbReference>
<dbReference type="SUPFAM" id="SSF48403">
    <property type="entry name" value="Ankyrin repeat"/>
    <property type="match status" value="1"/>
</dbReference>
<feature type="domain" description="L-asparaginase N-terminal" evidence="7">
    <location>
        <begin position="45"/>
        <end position="261"/>
    </location>
</feature>
<feature type="domain" description="Asparaginase/glutaminase C-terminal" evidence="8">
    <location>
        <begin position="282"/>
        <end position="398"/>
    </location>
</feature>
<evidence type="ECO:0000256" key="1">
    <source>
        <dbReference type="ARBA" id="ARBA00012920"/>
    </source>
</evidence>
<dbReference type="PROSITE" id="PS50297">
    <property type="entry name" value="ANK_REP_REGION"/>
    <property type="match status" value="2"/>
</dbReference>
<dbReference type="FunFam" id="3.40.50.1170:FF:000003">
    <property type="entry name" value="60 kDa lysophospholipase"/>
    <property type="match status" value="1"/>
</dbReference>
<dbReference type="InterPro" id="IPR036770">
    <property type="entry name" value="Ankyrin_rpt-contain_sf"/>
</dbReference>
<dbReference type="OrthoDB" id="542841at2759"/>
<dbReference type="PANTHER" id="PTHR11707:SF28">
    <property type="entry name" value="60 KDA LYSOPHOSPHOLIPASE"/>
    <property type="match status" value="1"/>
</dbReference>
<dbReference type="Gene3D" id="3.40.50.1170">
    <property type="entry name" value="L-asparaginase, N-terminal domain"/>
    <property type="match status" value="1"/>
</dbReference>
<evidence type="ECO:0000259" key="7">
    <source>
        <dbReference type="Pfam" id="PF00710"/>
    </source>
</evidence>
<dbReference type="Proteomes" id="UP000326924">
    <property type="component" value="Unassembled WGS sequence"/>
</dbReference>
<dbReference type="PIRSF" id="PIRSF500176">
    <property type="entry name" value="L_ASNase"/>
    <property type="match status" value="1"/>
</dbReference>
<feature type="repeat" description="ANK" evidence="6">
    <location>
        <begin position="461"/>
        <end position="493"/>
    </location>
</feature>
<dbReference type="SUPFAM" id="SSF53774">
    <property type="entry name" value="Glutaminase/Asparaginase"/>
    <property type="match status" value="1"/>
</dbReference>
<dbReference type="EC" id="3.5.1.1" evidence="1"/>
<keyword evidence="3" id="KW-0378">Hydrolase</keyword>
<proteinExistence type="inferred from homology"/>
<reference evidence="9 10" key="1">
    <citation type="submission" date="2019-09" db="EMBL/GenBank/DDBJ databases">
        <title>Draft genome of the ectomycorrhizal ascomycete Sphaerosporella brunnea.</title>
        <authorList>
            <consortium name="DOE Joint Genome Institute"/>
            <person name="Benucci G.M."/>
            <person name="Marozzi G."/>
            <person name="Antonielli L."/>
            <person name="Sanchez S."/>
            <person name="Marco P."/>
            <person name="Wang X."/>
            <person name="Falini L.B."/>
            <person name="Barry K."/>
            <person name="Haridas S."/>
            <person name="Lipzen A."/>
            <person name="Labutti K."/>
            <person name="Grigoriev I.V."/>
            <person name="Murat C."/>
            <person name="Martin F."/>
            <person name="Albertini E."/>
            <person name="Donnini D."/>
            <person name="Bonito G."/>
        </authorList>
    </citation>
    <scope>NUCLEOTIDE SEQUENCE [LARGE SCALE GENOMIC DNA]</scope>
    <source>
        <strain evidence="9 10">Sb_GMNB300</strain>
    </source>
</reference>
<comment type="caution">
    <text evidence="9">The sequence shown here is derived from an EMBL/GenBank/DDBJ whole genome shotgun (WGS) entry which is preliminary data.</text>
</comment>
<dbReference type="Gene3D" id="3.40.50.40">
    <property type="match status" value="1"/>
</dbReference>
<keyword evidence="2" id="KW-0677">Repeat</keyword>
<keyword evidence="10" id="KW-1185">Reference proteome</keyword>
<dbReference type="InterPro" id="IPR027474">
    <property type="entry name" value="L-asparaginase_N"/>
</dbReference>
<evidence type="ECO:0000256" key="2">
    <source>
        <dbReference type="ARBA" id="ARBA00022737"/>
    </source>
</evidence>
<dbReference type="PROSITE" id="PS51732">
    <property type="entry name" value="ASN_GLN_ASE_3"/>
    <property type="match status" value="1"/>
</dbReference>
<evidence type="ECO:0000256" key="3">
    <source>
        <dbReference type="ARBA" id="ARBA00022801"/>
    </source>
</evidence>
<dbReference type="InterPro" id="IPR041725">
    <property type="entry name" value="L-asparaginase_I"/>
</dbReference>
<dbReference type="EMBL" id="VXIS01000025">
    <property type="protein sequence ID" value="KAA8912328.1"/>
    <property type="molecule type" value="Genomic_DNA"/>
</dbReference>
<dbReference type="Pfam" id="PF00710">
    <property type="entry name" value="Asparaginase"/>
    <property type="match status" value="1"/>
</dbReference>
<evidence type="ECO:0000313" key="9">
    <source>
        <dbReference type="EMBL" id="KAA8912328.1"/>
    </source>
</evidence>